<keyword evidence="6" id="KW-1185">Reference proteome</keyword>
<evidence type="ECO:0000259" key="4">
    <source>
        <dbReference type="PROSITE" id="PS51858"/>
    </source>
</evidence>
<dbReference type="GO" id="GO:0101005">
    <property type="term" value="F:deubiquitinase activity"/>
    <property type="evidence" value="ECO:0007669"/>
    <property type="project" value="TreeGrafter"/>
</dbReference>
<dbReference type="GO" id="GO:0016579">
    <property type="term" value="P:protein deubiquitination"/>
    <property type="evidence" value="ECO:0007669"/>
    <property type="project" value="TreeGrafter"/>
</dbReference>
<dbReference type="OrthoDB" id="412286at2759"/>
<dbReference type="PANTHER" id="PTHR12378">
    <property type="entry name" value="DESUMOYLATING ISOPEPTIDASE"/>
    <property type="match status" value="1"/>
</dbReference>
<sequence>MAKVTLHVYDLTNGSEKTNNTVVHINKIFKNGIGLGGIFHSAVQVYGDEEWSFGFCEEGTGVFSGPSGKNTMFTYRKSLVLGKTNYNIFKVNQILRELSREWPGNSYDLFSKNCNHFCDEFCRRLGVPKPPGWVNRFANVGDIVKEVARNAASLFRHAKTEIVSASKTAYRFLLCVTNNVKADMYDSPREEESPRVQHAWLKKLITNGVKPSTSSSSEAENPCD</sequence>
<dbReference type="GO" id="GO:0006508">
    <property type="term" value="P:proteolysis"/>
    <property type="evidence" value="ECO:0007669"/>
    <property type="project" value="UniProtKB-KW"/>
</dbReference>
<reference evidence="5 6" key="1">
    <citation type="journal article" date="2022" name="Nat. Genet.">
        <title>Improved pea reference genome and pan-genome highlight genomic features and evolutionary characteristics.</title>
        <authorList>
            <person name="Yang T."/>
            <person name="Liu R."/>
            <person name="Luo Y."/>
            <person name="Hu S."/>
            <person name="Wang D."/>
            <person name="Wang C."/>
            <person name="Pandey M.K."/>
            <person name="Ge S."/>
            <person name="Xu Q."/>
            <person name="Li N."/>
            <person name="Li G."/>
            <person name="Huang Y."/>
            <person name="Saxena R.K."/>
            <person name="Ji Y."/>
            <person name="Li M."/>
            <person name="Yan X."/>
            <person name="He Y."/>
            <person name="Liu Y."/>
            <person name="Wang X."/>
            <person name="Xiang C."/>
            <person name="Varshney R.K."/>
            <person name="Ding H."/>
            <person name="Gao S."/>
            <person name="Zong X."/>
        </authorList>
    </citation>
    <scope>NUCLEOTIDE SEQUENCE [LARGE SCALE GENOMIC DNA]</scope>
    <source>
        <strain evidence="5 6">cv. Zhongwan 6</strain>
    </source>
</reference>
<evidence type="ECO:0000256" key="2">
    <source>
        <dbReference type="ARBA" id="ARBA00022670"/>
    </source>
</evidence>
<evidence type="ECO:0000313" key="5">
    <source>
        <dbReference type="EMBL" id="KAI5400372.1"/>
    </source>
</evidence>
<dbReference type="Gramene" id="PSAT_LOCUS28065_t1">
    <property type="protein sequence ID" value="CAL5209470.1"/>
    <property type="gene ID" value="PSAT_LOCUS28065"/>
</dbReference>
<dbReference type="Gramene" id="Psat06G0531100-T1">
    <property type="protein sequence ID" value="KAI5400372.1"/>
    <property type="gene ID" value="KIW84_065311"/>
</dbReference>
<protein>
    <recommendedName>
        <fullName evidence="4">PPPDE domain-containing protein</fullName>
    </recommendedName>
</protein>
<comment type="similarity">
    <text evidence="1">Belongs to the DeSI family.</text>
</comment>
<name>A0A9D5A793_PEA</name>
<dbReference type="PANTHER" id="PTHR12378:SF9">
    <property type="entry name" value="OS06G0107000 PROTEIN"/>
    <property type="match status" value="1"/>
</dbReference>
<dbReference type="SMART" id="SM01179">
    <property type="entry name" value="DUF862"/>
    <property type="match status" value="1"/>
</dbReference>
<accession>A0A9D5A793</accession>
<evidence type="ECO:0000313" key="6">
    <source>
        <dbReference type="Proteomes" id="UP001058974"/>
    </source>
</evidence>
<dbReference type="AlphaFoldDB" id="A0A9D5A793"/>
<dbReference type="Gene3D" id="3.90.1720.30">
    <property type="entry name" value="PPPDE domains"/>
    <property type="match status" value="1"/>
</dbReference>
<organism evidence="5 6">
    <name type="scientific">Pisum sativum</name>
    <name type="common">Garden pea</name>
    <name type="synonym">Lathyrus oleraceus</name>
    <dbReference type="NCBI Taxonomy" id="3888"/>
    <lineage>
        <taxon>Eukaryota</taxon>
        <taxon>Viridiplantae</taxon>
        <taxon>Streptophyta</taxon>
        <taxon>Embryophyta</taxon>
        <taxon>Tracheophyta</taxon>
        <taxon>Spermatophyta</taxon>
        <taxon>Magnoliopsida</taxon>
        <taxon>eudicotyledons</taxon>
        <taxon>Gunneridae</taxon>
        <taxon>Pentapetalae</taxon>
        <taxon>rosids</taxon>
        <taxon>fabids</taxon>
        <taxon>Fabales</taxon>
        <taxon>Fabaceae</taxon>
        <taxon>Papilionoideae</taxon>
        <taxon>50 kb inversion clade</taxon>
        <taxon>NPAAA clade</taxon>
        <taxon>Hologalegina</taxon>
        <taxon>IRL clade</taxon>
        <taxon>Fabeae</taxon>
        <taxon>Lathyrus</taxon>
    </lineage>
</organism>
<feature type="domain" description="PPPDE" evidence="4">
    <location>
        <begin position="2"/>
        <end position="144"/>
    </location>
</feature>
<evidence type="ECO:0000256" key="1">
    <source>
        <dbReference type="ARBA" id="ARBA00008140"/>
    </source>
</evidence>
<keyword evidence="3" id="KW-0378">Hydrolase</keyword>
<dbReference type="Proteomes" id="UP001058974">
    <property type="component" value="Chromosome 6"/>
</dbReference>
<gene>
    <name evidence="5" type="ORF">KIW84_065311</name>
</gene>
<dbReference type="Gramene" id="Psat6g196400.2">
    <property type="protein sequence ID" value="Psat6g196400.2.cds"/>
    <property type="gene ID" value="Psat6g196400"/>
</dbReference>
<dbReference type="InterPro" id="IPR042266">
    <property type="entry name" value="PPPDE_sf"/>
</dbReference>
<dbReference type="EMBL" id="JAMSHJ010000006">
    <property type="protein sequence ID" value="KAI5400372.1"/>
    <property type="molecule type" value="Genomic_DNA"/>
</dbReference>
<evidence type="ECO:0000256" key="3">
    <source>
        <dbReference type="ARBA" id="ARBA00022801"/>
    </source>
</evidence>
<proteinExistence type="inferred from homology"/>
<dbReference type="Gramene" id="Psat6g196400.1">
    <property type="protein sequence ID" value="Psat6g196400.1.cds"/>
    <property type="gene ID" value="Psat6g196400"/>
</dbReference>
<dbReference type="PROSITE" id="PS51858">
    <property type="entry name" value="PPPDE"/>
    <property type="match status" value="1"/>
</dbReference>
<dbReference type="Pfam" id="PF05903">
    <property type="entry name" value="Peptidase_C97"/>
    <property type="match status" value="1"/>
</dbReference>
<dbReference type="InterPro" id="IPR008580">
    <property type="entry name" value="PPPDE_dom"/>
</dbReference>
<keyword evidence="2" id="KW-0645">Protease</keyword>
<comment type="caution">
    <text evidence="5">The sequence shown here is derived from an EMBL/GenBank/DDBJ whole genome shotgun (WGS) entry which is preliminary data.</text>
</comment>